<evidence type="ECO:0000256" key="1">
    <source>
        <dbReference type="ARBA" id="ARBA00022763"/>
    </source>
</evidence>
<dbReference type="GO" id="GO:0003824">
    <property type="term" value="F:catalytic activity"/>
    <property type="evidence" value="ECO:0007669"/>
    <property type="project" value="InterPro"/>
</dbReference>
<feature type="domain" description="Methylated-DNA-[protein]-cysteine S-methyltransferase DNA binding" evidence="2">
    <location>
        <begin position="9"/>
        <end position="90"/>
    </location>
</feature>
<dbReference type="OrthoDB" id="9132167at2"/>
<accession>A0A5R9KSG3</accession>
<proteinExistence type="predicted"/>
<dbReference type="InterPro" id="IPR014048">
    <property type="entry name" value="MethylDNA_cys_MeTrfase_DNA-bd"/>
</dbReference>
<protein>
    <submittedName>
        <fullName evidence="3">MGMT family protein</fullName>
    </submittedName>
</protein>
<dbReference type="PANTHER" id="PTHR42942">
    <property type="entry name" value="6-O-METHYLGUANINE DNA METHYLTRANSFERASE"/>
    <property type="match status" value="1"/>
</dbReference>
<dbReference type="InterPro" id="IPR036388">
    <property type="entry name" value="WH-like_DNA-bd_sf"/>
</dbReference>
<evidence type="ECO:0000313" key="4">
    <source>
        <dbReference type="Proteomes" id="UP000306402"/>
    </source>
</evidence>
<dbReference type="AlphaFoldDB" id="A0A5R9KSG3"/>
<gene>
    <name evidence="3" type="ORF">FEN17_20995</name>
</gene>
<dbReference type="EMBL" id="VCEJ01000005">
    <property type="protein sequence ID" value="TLU99058.1"/>
    <property type="molecule type" value="Genomic_DNA"/>
</dbReference>
<keyword evidence="4" id="KW-1185">Reference proteome</keyword>
<comment type="caution">
    <text evidence="3">The sequence shown here is derived from an EMBL/GenBank/DDBJ whole genome shotgun (WGS) entry which is preliminary data.</text>
</comment>
<organism evidence="3 4">
    <name type="scientific">Dyadobacter luticola</name>
    <dbReference type="NCBI Taxonomy" id="1979387"/>
    <lineage>
        <taxon>Bacteria</taxon>
        <taxon>Pseudomonadati</taxon>
        <taxon>Bacteroidota</taxon>
        <taxon>Cytophagia</taxon>
        <taxon>Cytophagales</taxon>
        <taxon>Spirosomataceae</taxon>
        <taxon>Dyadobacter</taxon>
    </lineage>
</organism>
<dbReference type="PANTHER" id="PTHR42942:SF1">
    <property type="entry name" value="ALKYLTRANSFERASE-LIKE PROTEIN 1"/>
    <property type="match status" value="1"/>
</dbReference>
<dbReference type="SUPFAM" id="SSF46767">
    <property type="entry name" value="Methylated DNA-protein cysteine methyltransferase, C-terminal domain"/>
    <property type="match status" value="1"/>
</dbReference>
<dbReference type="GO" id="GO:0006281">
    <property type="term" value="P:DNA repair"/>
    <property type="evidence" value="ECO:0007669"/>
    <property type="project" value="InterPro"/>
</dbReference>
<sequence>MKAAKENSFFNDVYEVVRQIPKGRATSYGAIAKYLGQKRGARMVGWAMGNGYLQQGIPAHRVVNSQGILSARHLFETPTAMQERLKSEGVTVKNDKIQNWKAVFWDPENELL</sequence>
<dbReference type="InterPro" id="IPR036217">
    <property type="entry name" value="MethylDNA_cys_MeTrfase_DNAb"/>
</dbReference>
<name>A0A5R9KSG3_9BACT</name>
<reference evidence="3 4" key="1">
    <citation type="submission" date="2019-05" db="EMBL/GenBank/DDBJ databases">
        <authorList>
            <person name="Qu J.-H."/>
        </authorList>
    </citation>
    <scope>NUCLEOTIDE SEQUENCE [LARGE SCALE GENOMIC DNA]</scope>
    <source>
        <strain evidence="3 4">T17</strain>
    </source>
</reference>
<dbReference type="InterPro" id="IPR052520">
    <property type="entry name" value="ATL_DNA_repair"/>
</dbReference>
<dbReference type="Proteomes" id="UP000306402">
    <property type="component" value="Unassembled WGS sequence"/>
</dbReference>
<dbReference type="CDD" id="cd06445">
    <property type="entry name" value="ATase"/>
    <property type="match status" value="1"/>
</dbReference>
<keyword evidence="1" id="KW-0227">DNA damage</keyword>
<evidence type="ECO:0000313" key="3">
    <source>
        <dbReference type="EMBL" id="TLU99058.1"/>
    </source>
</evidence>
<dbReference type="Pfam" id="PF01035">
    <property type="entry name" value="DNA_binding_1"/>
    <property type="match status" value="1"/>
</dbReference>
<dbReference type="RefSeq" id="WP_138367349.1">
    <property type="nucleotide sequence ID" value="NZ_VCEJ01000005.1"/>
</dbReference>
<dbReference type="Gene3D" id="1.10.10.10">
    <property type="entry name" value="Winged helix-like DNA-binding domain superfamily/Winged helix DNA-binding domain"/>
    <property type="match status" value="1"/>
</dbReference>
<evidence type="ECO:0000259" key="2">
    <source>
        <dbReference type="Pfam" id="PF01035"/>
    </source>
</evidence>